<dbReference type="PANTHER" id="PTHR42791">
    <property type="entry name" value="GNAT FAMILY ACETYLTRANSFERASE"/>
    <property type="match status" value="1"/>
</dbReference>
<protein>
    <submittedName>
        <fullName evidence="2">GNAT domain, acyl-CoA N-acyltransferase</fullName>
    </submittedName>
</protein>
<dbReference type="Pfam" id="PF00583">
    <property type="entry name" value="Acetyltransf_1"/>
    <property type="match status" value="1"/>
</dbReference>
<dbReference type="InterPro" id="IPR052523">
    <property type="entry name" value="Trichothecene_AcTrans"/>
</dbReference>
<evidence type="ECO:0000259" key="1">
    <source>
        <dbReference type="PROSITE" id="PS51186"/>
    </source>
</evidence>
<dbReference type="OrthoDB" id="2115692at2759"/>
<dbReference type="InterPro" id="IPR016181">
    <property type="entry name" value="Acyl_CoA_acyltransferase"/>
</dbReference>
<dbReference type="GO" id="GO:0016747">
    <property type="term" value="F:acyltransferase activity, transferring groups other than amino-acyl groups"/>
    <property type="evidence" value="ECO:0007669"/>
    <property type="project" value="InterPro"/>
</dbReference>
<name>A0A9Q9AT06_9PEZI</name>
<reference evidence="2" key="1">
    <citation type="submission" date="2022-06" db="EMBL/GenBank/DDBJ databases">
        <title>Complete genome sequences of two strains of the flax pathogen Septoria linicola.</title>
        <authorList>
            <person name="Lapalu N."/>
            <person name="Simon A."/>
            <person name="Demenou B."/>
            <person name="Paumier D."/>
            <person name="Guillot M.-P."/>
            <person name="Gout L."/>
            <person name="Valade R."/>
        </authorList>
    </citation>
    <scope>NUCLEOTIDE SEQUENCE</scope>
    <source>
        <strain evidence="2">SE15195</strain>
    </source>
</reference>
<accession>A0A9Q9AT06</accession>
<organism evidence="2 3">
    <name type="scientific">Septoria linicola</name>
    <dbReference type="NCBI Taxonomy" id="215465"/>
    <lineage>
        <taxon>Eukaryota</taxon>
        <taxon>Fungi</taxon>
        <taxon>Dikarya</taxon>
        <taxon>Ascomycota</taxon>
        <taxon>Pezizomycotina</taxon>
        <taxon>Dothideomycetes</taxon>
        <taxon>Dothideomycetidae</taxon>
        <taxon>Mycosphaerellales</taxon>
        <taxon>Mycosphaerellaceae</taxon>
        <taxon>Septoria</taxon>
    </lineage>
</organism>
<dbReference type="AlphaFoldDB" id="A0A9Q9AT06"/>
<dbReference type="SUPFAM" id="SSF55729">
    <property type="entry name" value="Acyl-CoA N-acyltransferases (Nat)"/>
    <property type="match status" value="1"/>
</dbReference>
<sequence>MAFTLLPLQELDVPQCVTIYFAAFQNAHSLGCWPRTPDIRAWWENMIKDELHEPGAQWLKAVLEESGEIAGFAKWQEPEPGIEPDVSLPEWPAEADAELCDETFGAWARAHRDLMGKRGHWYLEILATAPAYQGRGAGSLMMKYGLDKADAEG</sequence>
<dbReference type="PANTHER" id="PTHR42791:SF17">
    <property type="entry name" value="ACETYLTRANSFERASE, GNAT FAMILY FAMILY (AFU_ORTHOLOGUE AFUA_8G05690)"/>
    <property type="match status" value="1"/>
</dbReference>
<dbReference type="InterPro" id="IPR000182">
    <property type="entry name" value="GNAT_dom"/>
</dbReference>
<evidence type="ECO:0000313" key="3">
    <source>
        <dbReference type="Proteomes" id="UP001056384"/>
    </source>
</evidence>
<proteinExistence type="predicted"/>
<feature type="domain" description="N-acetyltransferase" evidence="1">
    <location>
        <begin position="3"/>
        <end position="153"/>
    </location>
</feature>
<keyword evidence="3" id="KW-1185">Reference proteome</keyword>
<evidence type="ECO:0000313" key="2">
    <source>
        <dbReference type="EMBL" id="USW51426.1"/>
    </source>
</evidence>
<dbReference type="PROSITE" id="PS51186">
    <property type="entry name" value="GNAT"/>
    <property type="match status" value="1"/>
</dbReference>
<dbReference type="CDD" id="cd04301">
    <property type="entry name" value="NAT_SF"/>
    <property type="match status" value="1"/>
</dbReference>
<dbReference type="EMBL" id="CP099420">
    <property type="protein sequence ID" value="USW51426.1"/>
    <property type="molecule type" value="Genomic_DNA"/>
</dbReference>
<gene>
    <name evidence="2" type="ORF">Slin15195_G047450</name>
</gene>
<dbReference type="Proteomes" id="UP001056384">
    <property type="component" value="Chromosome 3"/>
</dbReference>
<dbReference type="Gene3D" id="3.40.630.30">
    <property type="match status" value="1"/>
</dbReference>